<dbReference type="Proteomes" id="UP000002051">
    <property type="component" value="Chromosome 5"/>
</dbReference>
<sequence>MSLGYFDLTQLTGWLRIRRDTKDMLTGDGYKAYCGEDSDQVPSRIVQRSVDWNSLLFRTDQDVVT</sequence>
<evidence type="ECO:0000313" key="3">
    <source>
        <dbReference type="Proteomes" id="UP000002051"/>
    </source>
</evidence>
<dbReference type="PaxDb" id="3880-AES93787"/>
<evidence type="ECO:0000313" key="1">
    <source>
        <dbReference type="EMBL" id="AES93787.1"/>
    </source>
</evidence>
<dbReference type="HOGENOM" id="CLU_2853094_0_0_1"/>
<proteinExistence type="predicted"/>
<evidence type="ECO:0000313" key="2">
    <source>
        <dbReference type="EnsemblPlants" id="AES93787"/>
    </source>
</evidence>
<gene>
    <name evidence="1" type="ordered locus">MTR_5g007470</name>
</gene>
<name>G7K568_MEDTR</name>
<accession>G7K568</accession>
<dbReference type="EMBL" id="CM001221">
    <property type="protein sequence ID" value="AES93787.1"/>
    <property type="molecule type" value="Genomic_DNA"/>
</dbReference>
<reference evidence="1 3" key="2">
    <citation type="journal article" date="2014" name="BMC Genomics">
        <title>An improved genome release (version Mt4.0) for the model legume Medicago truncatula.</title>
        <authorList>
            <person name="Tang H."/>
            <person name="Krishnakumar V."/>
            <person name="Bidwell S."/>
            <person name="Rosen B."/>
            <person name="Chan A."/>
            <person name="Zhou S."/>
            <person name="Gentzbittel L."/>
            <person name="Childs K.L."/>
            <person name="Yandell M."/>
            <person name="Gundlach H."/>
            <person name="Mayer K.F."/>
            <person name="Schwartz D.C."/>
            <person name="Town C.D."/>
        </authorList>
    </citation>
    <scope>GENOME REANNOTATION</scope>
    <source>
        <strain evidence="2 3">cv. Jemalong A17</strain>
    </source>
</reference>
<protein>
    <submittedName>
        <fullName evidence="1 2">Uncharacterized protein</fullName>
    </submittedName>
</protein>
<organism evidence="1 3">
    <name type="scientific">Medicago truncatula</name>
    <name type="common">Barrel medic</name>
    <name type="synonym">Medicago tribuloides</name>
    <dbReference type="NCBI Taxonomy" id="3880"/>
    <lineage>
        <taxon>Eukaryota</taxon>
        <taxon>Viridiplantae</taxon>
        <taxon>Streptophyta</taxon>
        <taxon>Embryophyta</taxon>
        <taxon>Tracheophyta</taxon>
        <taxon>Spermatophyta</taxon>
        <taxon>Magnoliopsida</taxon>
        <taxon>eudicotyledons</taxon>
        <taxon>Gunneridae</taxon>
        <taxon>Pentapetalae</taxon>
        <taxon>rosids</taxon>
        <taxon>fabids</taxon>
        <taxon>Fabales</taxon>
        <taxon>Fabaceae</taxon>
        <taxon>Papilionoideae</taxon>
        <taxon>50 kb inversion clade</taxon>
        <taxon>NPAAA clade</taxon>
        <taxon>Hologalegina</taxon>
        <taxon>IRL clade</taxon>
        <taxon>Trifolieae</taxon>
        <taxon>Medicago</taxon>
    </lineage>
</organism>
<reference evidence="1 3" key="1">
    <citation type="journal article" date="2011" name="Nature">
        <title>The Medicago genome provides insight into the evolution of rhizobial symbioses.</title>
        <authorList>
            <person name="Young N.D."/>
            <person name="Debelle F."/>
            <person name="Oldroyd G.E."/>
            <person name="Geurts R."/>
            <person name="Cannon S.B."/>
            <person name="Udvardi M.K."/>
            <person name="Benedito V.A."/>
            <person name="Mayer K.F."/>
            <person name="Gouzy J."/>
            <person name="Schoof H."/>
            <person name="Van de Peer Y."/>
            <person name="Proost S."/>
            <person name="Cook D.R."/>
            <person name="Meyers B.C."/>
            <person name="Spannagl M."/>
            <person name="Cheung F."/>
            <person name="De Mita S."/>
            <person name="Krishnakumar V."/>
            <person name="Gundlach H."/>
            <person name="Zhou S."/>
            <person name="Mudge J."/>
            <person name="Bharti A.K."/>
            <person name="Murray J.D."/>
            <person name="Naoumkina M.A."/>
            <person name="Rosen B."/>
            <person name="Silverstein K.A."/>
            <person name="Tang H."/>
            <person name="Rombauts S."/>
            <person name="Zhao P.X."/>
            <person name="Zhou P."/>
            <person name="Barbe V."/>
            <person name="Bardou P."/>
            <person name="Bechner M."/>
            <person name="Bellec A."/>
            <person name="Berger A."/>
            <person name="Berges H."/>
            <person name="Bidwell S."/>
            <person name="Bisseling T."/>
            <person name="Choisne N."/>
            <person name="Couloux A."/>
            <person name="Denny R."/>
            <person name="Deshpande S."/>
            <person name="Dai X."/>
            <person name="Doyle J.J."/>
            <person name="Dudez A.M."/>
            <person name="Farmer A.D."/>
            <person name="Fouteau S."/>
            <person name="Franken C."/>
            <person name="Gibelin C."/>
            <person name="Gish J."/>
            <person name="Goldstein S."/>
            <person name="Gonzalez A.J."/>
            <person name="Green P.J."/>
            <person name="Hallab A."/>
            <person name="Hartog M."/>
            <person name="Hua A."/>
            <person name="Humphray S.J."/>
            <person name="Jeong D.H."/>
            <person name="Jing Y."/>
            <person name="Jocker A."/>
            <person name="Kenton S.M."/>
            <person name="Kim D.J."/>
            <person name="Klee K."/>
            <person name="Lai H."/>
            <person name="Lang C."/>
            <person name="Lin S."/>
            <person name="Macmil S.L."/>
            <person name="Magdelenat G."/>
            <person name="Matthews L."/>
            <person name="McCorrison J."/>
            <person name="Monaghan E.L."/>
            <person name="Mun J.H."/>
            <person name="Najar F.Z."/>
            <person name="Nicholson C."/>
            <person name="Noirot C."/>
            <person name="O'Bleness M."/>
            <person name="Paule C.R."/>
            <person name="Poulain J."/>
            <person name="Prion F."/>
            <person name="Qin B."/>
            <person name="Qu C."/>
            <person name="Retzel E.F."/>
            <person name="Riddle C."/>
            <person name="Sallet E."/>
            <person name="Samain S."/>
            <person name="Samson N."/>
            <person name="Sanders I."/>
            <person name="Saurat O."/>
            <person name="Scarpelli C."/>
            <person name="Schiex T."/>
            <person name="Segurens B."/>
            <person name="Severin A.J."/>
            <person name="Sherrier D.J."/>
            <person name="Shi R."/>
            <person name="Sims S."/>
            <person name="Singer S.R."/>
            <person name="Sinharoy S."/>
            <person name="Sterck L."/>
            <person name="Viollet A."/>
            <person name="Wang B.B."/>
            <person name="Wang K."/>
            <person name="Wang M."/>
            <person name="Wang X."/>
            <person name="Warfsmann J."/>
            <person name="Weissenbach J."/>
            <person name="White D.D."/>
            <person name="White J.D."/>
            <person name="Wiley G.B."/>
            <person name="Wincker P."/>
            <person name="Xing Y."/>
            <person name="Yang L."/>
            <person name="Yao Z."/>
            <person name="Ying F."/>
            <person name="Zhai J."/>
            <person name="Zhou L."/>
            <person name="Zuber A."/>
            <person name="Denarie J."/>
            <person name="Dixon R.A."/>
            <person name="May G.D."/>
            <person name="Schwartz D.C."/>
            <person name="Rogers J."/>
            <person name="Quetier F."/>
            <person name="Town C.D."/>
            <person name="Roe B.A."/>
        </authorList>
    </citation>
    <scope>NUCLEOTIDE SEQUENCE [LARGE SCALE GENOMIC DNA]</scope>
    <source>
        <strain evidence="1">A17</strain>
        <strain evidence="2 3">cv. Jemalong A17</strain>
    </source>
</reference>
<dbReference type="EnsemblPlants" id="AES93787">
    <property type="protein sequence ID" value="AES93787"/>
    <property type="gene ID" value="MTR_5g007470"/>
</dbReference>
<dbReference type="AlphaFoldDB" id="G7K568"/>
<keyword evidence="3" id="KW-1185">Reference proteome</keyword>
<reference evidence="2" key="3">
    <citation type="submission" date="2015-04" db="UniProtKB">
        <authorList>
            <consortium name="EnsemblPlants"/>
        </authorList>
    </citation>
    <scope>IDENTIFICATION</scope>
    <source>
        <strain evidence="2">cv. Jemalong A17</strain>
    </source>
</reference>